<keyword evidence="1 6" id="KW-0813">Transport</keyword>
<comment type="subunit">
    <text evidence="6">Forms a complex with DabB.</text>
</comment>
<gene>
    <name evidence="6" type="primary">dabA</name>
    <name evidence="8" type="ORF">ENQ76_03230</name>
</gene>
<evidence type="ECO:0000256" key="7">
    <source>
        <dbReference type="SAM" id="Coils"/>
    </source>
</evidence>
<dbReference type="GO" id="GO:0008270">
    <property type="term" value="F:zinc ion binding"/>
    <property type="evidence" value="ECO:0007669"/>
    <property type="project" value="UniProtKB-UniRule"/>
</dbReference>
<keyword evidence="4 6" id="KW-0862">Zinc</keyword>
<feature type="binding site" evidence="6">
    <location>
        <position position="441"/>
    </location>
    <ligand>
        <name>Zn(2+)</name>
        <dbReference type="ChEBI" id="CHEBI:29105"/>
    </ligand>
</feature>
<dbReference type="EMBL" id="DSOK01000101">
    <property type="protein sequence ID" value="HEN14469.1"/>
    <property type="molecule type" value="Genomic_DNA"/>
</dbReference>
<feature type="coiled-coil region" evidence="7">
    <location>
        <begin position="518"/>
        <end position="545"/>
    </location>
</feature>
<dbReference type="Pfam" id="PF10070">
    <property type="entry name" value="DabA"/>
    <property type="match status" value="2"/>
</dbReference>
<dbReference type="PANTHER" id="PTHR38344">
    <property type="entry name" value="UPF0753 PROTEIN AQ_863"/>
    <property type="match status" value="1"/>
</dbReference>
<evidence type="ECO:0000256" key="1">
    <source>
        <dbReference type="ARBA" id="ARBA00022448"/>
    </source>
</evidence>
<dbReference type="InterPro" id="IPR018752">
    <property type="entry name" value="DabA"/>
</dbReference>
<evidence type="ECO:0000256" key="2">
    <source>
        <dbReference type="ARBA" id="ARBA00022475"/>
    </source>
</evidence>
<proteinExistence type="inferred from homology"/>
<dbReference type="HAMAP" id="MF_01871">
    <property type="entry name" value="DabA"/>
    <property type="match status" value="1"/>
</dbReference>
<feature type="binding site" evidence="6">
    <location>
        <position position="268"/>
    </location>
    <ligand>
        <name>Zn(2+)</name>
        <dbReference type="ChEBI" id="CHEBI:29105"/>
    </ligand>
</feature>
<feature type="binding site" evidence="6">
    <location>
        <position position="266"/>
    </location>
    <ligand>
        <name>Zn(2+)</name>
        <dbReference type="ChEBI" id="CHEBI:29105"/>
    </ligand>
</feature>
<accession>A0A7C2NW89</accession>
<comment type="cofactor">
    <cofactor evidence="6">
        <name>Zn(2+)</name>
        <dbReference type="ChEBI" id="CHEBI:29105"/>
    </cofactor>
</comment>
<keyword evidence="7" id="KW-0175">Coiled coil</keyword>
<comment type="similarity">
    <text evidence="6">Belongs to the inorganic carbon transporter (TC 9.A.2) DabA family.</text>
</comment>
<dbReference type="GO" id="GO:0005886">
    <property type="term" value="C:plasma membrane"/>
    <property type="evidence" value="ECO:0007669"/>
    <property type="project" value="UniProtKB-SubCell"/>
</dbReference>
<evidence type="ECO:0000256" key="6">
    <source>
        <dbReference type="HAMAP-Rule" id="MF_01871"/>
    </source>
</evidence>
<evidence type="ECO:0000256" key="4">
    <source>
        <dbReference type="ARBA" id="ARBA00022833"/>
    </source>
</evidence>
<protein>
    <recommendedName>
        <fullName evidence="6">Probable inorganic carbon transporter subunit DabA</fullName>
    </recommendedName>
</protein>
<comment type="caution">
    <text evidence="8">The sequence shown here is derived from an EMBL/GenBank/DDBJ whole genome shotgun (WGS) entry which is preliminary data.</text>
</comment>
<keyword evidence="2 6" id="KW-1003">Cell membrane</keyword>
<keyword evidence="5 6" id="KW-0472">Membrane</keyword>
<comment type="function">
    <text evidence="6">Part of an energy-coupled inorganic carbon pump.</text>
</comment>
<reference evidence="8" key="1">
    <citation type="journal article" date="2020" name="mSystems">
        <title>Genome- and Community-Level Interaction Insights into Carbon Utilization and Element Cycling Functions of Hydrothermarchaeota in Hydrothermal Sediment.</title>
        <authorList>
            <person name="Zhou Z."/>
            <person name="Liu Y."/>
            <person name="Xu W."/>
            <person name="Pan J."/>
            <person name="Luo Z.H."/>
            <person name="Li M."/>
        </authorList>
    </citation>
    <scope>NUCLEOTIDE SEQUENCE [LARGE SCALE GENOMIC DNA]</scope>
    <source>
        <strain evidence="8">SpSt-339</strain>
    </source>
</reference>
<evidence type="ECO:0000256" key="3">
    <source>
        <dbReference type="ARBA" id="ARBA00022723"/>
    </source>
</evidence>
<sequence length="746" mass="81921">MNALAVPRRRSSPAAPVKAVSLKGLVARAADVVAPVWPLKTFIAVNPLQGLEHLPFEQAVVKADRQRAASGNASAGQESVNRELIKWCAAYFDDGQSTISLPGRDAGLYRAFADLARFDGRLNRSQTANAVLASLPESPDKAIAESLEALGIADDQQEEFLRQGLAALPGWSGYVKWKENWQRPEEHAKRPATLVDYVAVRLVLTRLLWPEAAVTDLDDTPRPSYLSELPVREAQFRDALLQQLLPQAKAMPAAKPGRPAAQLVFCIDVRSEPFRRAVEAQGHYETLGFAGFFGLPVRVKGLDDDQPHDSCPVLLKPRHVVCDHATAAAEAACVRRYDRGRSWLRMPKSFYQWLKYNLATPFALVEMLGPWLGLRMLAQTWSPTLVWGLAEQARTTVMPPVSTEPVLDGIELSQQADYGESALRMMGLTEQLAPLVVLCGHGSSTTNNAYASALDCGACAGNHGGRNARILAAILNRPPVRARLADRGLAIPADTLFLAAEHDTTTDQVQLDQPDGLSTAHQEQLERLRTALANARRANAQARAKTFGLPRLQGDPAVRETQRRSRDWAEVRPEWGLARNAALIVGPRELTREVNLEGRCFLQSYDWQTDPTGQYLTTILTAPMVVAQWINSQYLFSTLDNVAYGSGSKVTQNVTGKLGVMQGNASDLMHGLPLQSVFAADGERYHEPLRLLTVVYAPRSMLDAIVPTQDVVKKLVGNGWVTVVCIDPSDNHAHLLTRDLKWQRAG</sequence>
<evidence type="ECO:0000313" key="8">
    <source>
        <dbReference type="EMBL" id="HEN14469.1"/>
    </source>
</evidence>
<dbReference type="AlphaFoldDB" id="A0A7C2NW89"/>
<keyword evidence="3 6" id="KW-0479">Metal-binding</keyword>
<dbReference type="PANTHER" id="PTHR38344:SF1">
    <property type="entry name" value="INORGANIC CARBON TRANSPORTER SUBUNIT DABA-RELATED"/>
    <property type="match status" value="1"/>
</dbReference>
<comment type="subcellular location">
    <subcellularLocation>
        <location evidence="6">Cell membrane</location>
        <topology evidence="6">Peripheral membrane protein</topology>
    </subcellularLocation>
</comment>
<name>A0A7C2NW89_9PLAN</name>
<organism evidence="8">
    <name type="scientific">Schlesneria paludicola</name>
    <dbReference type="NCBI Taxonomy" id="360056"/>
    <lineage>
        <taxon>Bacteria</taxon>
        <taxon>Pseudomonadati</taxon>
        <taxon>Planctomycetota</taxon>
        <taxon>Planctomycetia</taxon>
        <taxon>Planctomycetales</taxon>
        <taxon>Planctomycetaceae</taxon>
        <taxon>Schlesneria</taxon>
    </lineage>
</organism>
<feature type="binding site" evidence="6">
    <location>
        <position position="456"/>
    </location>
    <ligand>
        <name>Zn(2+)</name>
        <dbReference type="ChEBI" id="CHEBI:29105"/>
    </ligand>
</feature>
<evidence type="ECO:0000256" key="5">
    <source>
        <dbReference type="ARBA" id="ARBA00023136"/>
    </source>
</evidence>